<feature type="transmembrane region" description="Helical" evidence="9">
    <location>
        <begin position="253"/>
        <end position="276"/>
    </location>
</feature>
<feature type="transmembrane region" description="Helical" evidence="9">
    <location>
        <begin position="180"/>
        <end position="206"/>
    </location>
</feature>
<evidence type="ECO:0000256" key="2">
    <source>
        <dbReference type="ARBA" id="ARBA00022448"/>
    </source>
</evidence>
<sequence>MLEMLGMQLFTGLSLGLVFVLLALGLNLILGLMGVVNFVHGAFFMIGAYMTFTLAPKIGFGFAILIGALLVGFIGILIEVPMIRRVYSRIPEYGLLLTFGMTLIIEQLTRIIWGDFPQPISPPSFLAGGINLGFMEFPMYRFFVMLITLVIIGAVWLFLTKTNFGMVIRAGIEDRLMVGALGVNLPLTFTIVYGIGAALGAIAGAIASPLYGVSPSMGGEFIIYAFIVVIVGGIGSFWGSIAGGLLVGIVQSLVVLIWSPAQQMSSFIILALVLLLRPRGLFGVEGALD</sequence>
<feature type="transmembrane region" description="Helical" evidence="9">
    <location>
        <begin position="139"/>
        <end position="159"/>
    </location>
</feature>
<accession>A0ABU5ZLY7</accession>
<keyword evidence="4 9" id="KW-0812">Transmembrane</keyword>
<dbReference type="PANTHER" id="PTHR11795:SF442">
    <property type="entry name" value="ABC TRANSPORTER ATP-BINDING PROTEIN"/>
    <property type="match status" value="1"/>
</dbReference>
<dbReference type="RefSeq" id="WP_371754794.1">
    <property type="nucleotide sequence ID" value="NZ_JAYJLD010000020.1"/>
</dbReference>
<keyword evidence="3" id="KW-1003">Cell membrane</keyword>
<evidence type="ECO:0000313" key="11">
    <source>
        <dbReference type="Proteomes" id="UP001310386"/>
    </source>
</evidence>
<keyword evidence="11" id="KW-1185">Reference proteome</keyword>
<feature type="transmembrane region" description="Helical" evidence="9">
    <location>
        <begin position="6"/>
        <end position="24"/>
    </location>
</feature>
<name>A0ABU5ZLY7_9BACL</name>
<evidence type="ECO:0000256" key="3">
    <source>
        <dbReference type="ARBA" id="ARBA00022475"/>
    </source>
</evidence>
<evidence type="ECO:0000256" key="1">
    <source>
        <dbReference type="ARBA" id="ARBA00004651"/>
    </source>
</evidence>
<proteinExistence type="inferred from homology"/>
<gene>
    <name evidence="10" type="ORF">VF724_13475</name>
</gene>
<reference evidence="10" key="1">
    <citation type="submission" date="2023-12" db="EMBL/GenBank/DDBJ databases">
        <title>Fervidustalea candida gen. nov., sp. nov., a novel member of the family Paenibacillaceae isolated from a geothermal area.</title>
        <authorList>
            <person name="Li W.-J."/>
            <person name="Jiao J.-Y."/>
            <person name="Chen Y."/>
        </authorList>
    </citation>
    <scope>NUCLEOTIDE SEQUENCE</scope>
    <source>
        <strain evidence="10">SYSU GA230002</strain>
    </source>
</reference>
<evidence type="ECO:0000256" key="8">
    <source>
        <dbReference type="ARBA" id="ARBA00037998"/>
    </source>
</evidence>
<comment type="subcellular location">
    <subcellularLocation>
        <location evidence="1">Cell membrane</location>
        <topology evidence="1">Multi-pass membrane protein</topology>
    </subcellularLocation>
</comment>
<comment type="caution">
    <text evidence="10">The sequence shown here is derived from an EMBL/GenBank/DDBJ whole genome shotgun (WGS) entry which is preliminary data.</text>
</comment>
<dbReference type="InterPro" id="IPR052157">
    <property type="entry name" value="BCAA_transport_permease"/>
</dbReference>
<evidence type="ECO:0000256" key="4">
    <source>
        <dbReference type="ARBA" id="ARBA00022692"/>
    </source>
</evidence>
<dbReference type="CDD" id="cd06582">
    <property type="entry name" value="TM_PBP1_LivH_like"/>
    <property type="match status" value="1"/>
</dbReference>
<feature type="transmembrane region" description="Helical" evidence="9">
    <location>
        <begin position="58"/>
        <end position="81"/>
    </location>
</feature>
<keyword evidence="5" id="KW-0029">Amino-acid transport</keyword>
<evidence type="ECO:0000313" key="10">
    <source>
        <dbReference type="EMBL" id="MEB3102676.1"/>
    </source>
</evidence>
<evidence type="ECO:0000256" key="9">
    <source>
        <dbReference type="SAM" id="Phobius"/>
    </source>
</evidence>
<feature type="transmembrane region" description="Helical" evidence="9">
    <location>
        <begin position="221"/>
        <end position="246"/>
    </location>
</feature>
<dbReference type="PANTHER" id="PTHR11795">
    <property type="entry name" value="BRANCHED-CHAIN AMINO ACID TRANSPORT SYSTEM PERMEASE PROTEIN LIVH"/>
    <property type="match status" value="1"/>
</dbReference>
<keyword evidence="2" id="KW-0813">Transport</keyword>
<dbReference type="InterPro" id="IPR001851">
    <property type="entry name" value="ABC_transp_permease"/>
</dbReference>
<dbReference type="Pfam" id="PF02653">
    <property type="entry name" value="BPD_transp_2"/>
    <property type="match status" value="1"/>
</dbReference>
<protein>
    <submittedName>
        <fullName evidence="10">Branched-chain amino acid ABC transporter permease</fullName>
    </submittedName>
</protein>
<comment type="similarity">
    <text evidence="8">Belongs to the binding-protein-dependent transport system permease family. LivHM subfamily.</text>
</comment>
<feature type="transmembrane region" description="Helical" evidence="9">
    <location>
        <begin position="93"/>
        <end position="113"/>
    </location>
</feature>
<dbReference type="EMBL" id="JAYJLD010000020">
    <property type="protein sequence ID" value="MEB3102676.1"/>
    <property type="molecule type" value="Genomic_DNA"/>
</dbReference>
<organism evidence="10 11">
    <name type="scientific">Ferviditalea candida</name>
    <dbReference type="NCBI Taxonomy" id="3108399"/>
    <lineage>
        <taxon>Bacteria</taxon>
        <taxon>Bacillati</taxon>
        <taxon>Bacillota</taxon>
        <taxon>Bacilli</taxon>
        <taxon>Bacillales</taxon>
        <taxon>Paenibacillaceae</taxon>
        <taxon>Ferviditalea</taxon>
    </lineage>
</organism>
<evidence type="ECO:0000256" key="7">
    <source>
        <dbReference type="ARBA" id="ARBA00023136"/>
    </source>
</evidence>
<keyword evidence="7 9" id="KW-0472">Membrane</keyword>
<keyword evidence="6 9" id="KW-1133">Transmembrane helix</keyword>
<evidence type="ECO:0000256" key="5">
    <source>
        <dbReference type="ARBA" id="ARBA00022970"/>
    </source>
</evidence>
<evidence type="ECO:0000256" key="6">
    <source>
        <dbReference type="ARBA" id="ARBA00022989"/>
    </source>
</evidence>
<dbReference type="Proteomes" id="UP001310386">
    <property type="component" value="Unassembled WGS sequence"/>
</dbReference>